<dbReference type="STRING" id="29655.A0A0K9P8S6"/>
<feature type="compositionally biased region" description="Polar residues" evidence="2">
    <location>
        <begin position="336"/>
        <end position="361"/>
    </location>
</feature>
<dbReference type="PANTHER" id="PTHR31346">
    <property type="entry name" value="MULTIPLE ORGANELLAR RNA EDITING FACTOR 2, CHLOROPLASTIC-RELATED-RELATED"/>
    <property type="match status" value="1"/>
</dbReference>
<dbReference type="InterPro" id="IPR054059">
    <property type="entry name" value="MORF/ORRM1/DAG-like_MORF"/>
</dbReference>
<dbReference type="GO" id="GO:0016554">
    <property type="term" value="P:cytidine to uridine editing"/>
    <property type="evidence" value="ECO:0007669"/>
    <property type="project" value="InterPro"/>
</dbReference>
<dbReference type="InterPro" id="IPR037045">
    <property type="entry name" value="S8pro/Inhibitor_I9_sf"/>
</dbReference>
<dbReference type="PANTHER" id="PTHR31346:SF5">
    <property type="entry name" value="MULTIPLE ORGANELLAR RNA EDITING FACTOR 1, MITOCHONDRIAL"/>
    <property type="match status" value="1"/>
</dbReference>
<feature type="region of interest" description="Disordered" evidence="2">
    <location>
        <begin position="178"/>
        <end position="291"/>
    </location>
</feature>
<keyword evidence="1" id="KW-0809">Transit peptide</keyword>
<dbReference type="FunFam" id="3.30.70.80:FF:000001">
    <property type="entry name" value="Multiple organellar RNA editing factor"/>
    <property type="match status" value="1"/>
</dbReference>
<keyword evidence="5" id="KW-1185">Reference proteome</keyword>
<accession>A0A0K9P8S6</accession>
<feature type="region of interest" description="Disordered" evidence="2">
    <location>
        <begin position="332"/>
        <end position="361"/>
    </location>
</feature>
<dbReference type="GO" id="GO:0042803">
    <property type="term" value="F:protein homodimerization activity"/>
    <property type="evidence" value="ECO:0007669"/>
    <property type="project" value="UniProtKB-ARBA"/>
</dbReference>
<sequence>MALASLRLRRALFLSPALLKQGILQSSSISTTSLPFRAAISPAVLSPSQHHHQLNQRHSFRSSSLSFDNRRSDQGDGKISPDEILFEGCDYNHWLITMDFPKDPKPTPEQMVDTYVETLAKVVGSKEEAMKKMYACSTTTYNGFQAVMTEEMSEKFRGLPGVVFILPDSYIDPVNKEYGGDKYEMGKITPRPPPVQYGRQGRYGDRNRNYERPRFDRPADSMPMQTGNPPPPQYNQQGPRGDGQNCAQQRQPYSQSGQQPPAQGYGVNPRPFAGQQESSQYDRRGPVGQGFQTDFQREGRAQASYQQTGFNQVGGVNFGTQGQGRVPQMQYGGSGETFQQGSRPGFQDSASNNMHNENPSLNSPGNFQNGQQRGFNQFDNVNIGTQPQGRVPQAQYGGPGGTFQQGSGPSGPGFQSQNTEAINNTGNVHTENPNMNSPGRFPNGQEGF</sequence>
<evidence type="ECO:0000256" key="2">
    <source>
        <dbReference type="SAM" id="MobiDB-lite"/>
    </source>
</evidence>
<evidence type="ECO:0000259" key="3">
    <source>
        <dbReference type="Pfam" id="PF21864"/>
    </source>
</evidence>
<feature type="compositionally biased region" description="Basic and acidic residues" evidence="2">
    <location>
        <begin position="202"/>
        <end position="219"/>
    </location>
</feature>
<feature type="compositionally biased region" description="Gly residues" evidence="2">
    <location>
        <begin position="397"/>
        <end position="411"/>
    </location>
</feature>
<feature type="compositionally biased region" description="Low complexity" evidence="2">
    <location>
        <begin position="247"/>
        <end position="266"/>
    </location>
</feature>
<protein>
    <recommendedName>
        <fullName evidence="3">MORF/ORRM1/DAG-like MORF domain-containing protein</fullName>
    </recommendedName>
</protein>
<feature type="domain" description="MORF/ORRM1/DAG-like MORF" evidence="3">
    <location>
        <begin position="91"/>
        <end position="183"/>
    </location>
</feature>
<dbReference type="InterPro" id="IPR039206">
    <property type="entry name" value="MORF/ORRM1/DAG-like"/>
</dbReference>
<evidence type="ECO:0000313" key="5">
    <source>
        <dbReference type="Proteomes" id="UP000036987"/>
    </source>
</evidence>
<proteinExistence type="predicted"/>
<dbReference type="Proteomes" id="UP000036987">
    <property type="component" value="Unassembled WGS sequence"/>
</dbReference>
<comment type="caution">
    <text evidence="4">The sequence shown here is derived from an EMBL/GenBank/DDBJ whole genome shotgun (WGS) entry which is preliminary data.</text>
</comment>
<dbReference type="Gene3D" id="3.30.70.80">
    <property type="entry name" value="Peptidase S8 propeptide/proteinase inhibitor I9"/>
    <property type="match status" value="1"/>
</dbReference>
<evidence type="ECO:0000313" key="4">
    <source>
        <dbReference type="EMBL" id="KMZ65426.1"/>
    </source>
</evidence>
<organism evidence="4 5">
    <name type="scientific">Zostera marina</name>
    <name type="common">Eelgrass</name>
    <dbReference type="NCBI Taxonomy" id="29655"/>
    <lineage>
        <taxon>Eukaryota</taxon>
        <taxon>Viridiplantae</taxon>
        <taxon>Streptophyta</taxon>
        <taxon>Embryophyta</taxon>
        <taxon>Tracheophyta</taxon>
        <taxon>Spermatophyta</taxon>
        <taxon>Magnoliopsida</taxon>
        <taxon>Liliopsida</taxon>
        <taxon>Zosteraceae</taxon>
        <taxon>Zostera</taxon>
    </lineage>
</organism>
<dbReference type="OrthoDB" id="1706674at2759"/>
<dbReference type="GO" id="GO:0080156">
    <property type="term" value="P:mitochondrial mRNA modification"/>
    <property type="evidence" value="ECO:0000318"/>
    <property type="project" value="GO_Central"/>
</dbReference>
<feature type="compositionally biased region" description="Polar residues" evidence="2">
    <location>
        <begin position="418"/>
        <end position="437"/>
    </location>
</feature>
<dbReference type="AlphaFoldDB" id="A0A0K9P8S6"/>
<dbReference type="GO" id="GO:0005739">
    <property type="term" value="C:mitochondrion"/>
    <property type="evidence" value="ECO:0000318"/>
    <property type="project" value="GO_Central"/>
</dbReference>
<gene>
    <name evidence="4" type="ORF">ZOSMA_31G00120</name>
</gene>
<name>A0A0K9P8S6_ZOSMR</name>
<dbReference type="Pfam" id="PF21864">
    <property type="entry name" value="MORF_dom"/>
    <property type="match status" value="1"/>
</dbReference>
<feature type="compositionally biased region" description="Basic and acidic residues" evidence="2">
    <location>
        <begin position="68"/>
        <end position="79"/>
    </location>
</feature>
<evidence type="ECO:0000256" key="1">
    <source>
        <dbReference type="ARBA" id="ARBA00022946"/>
    </source>
</evidence>
<reference evidence="5" key="1">
    <citation type="journal article" date="2016" name="Nature">
        <title>The genome of the seagrass Zostera marina reveals angiosperm adaptation to the sea.</title>
        <authorList>
            <person name="Olsen J.L."/>
            <person name="Rouze P."/>
            <person name="Verhelst B."/>
            <person name="Lin Y.-C."/>
            <person name="Bayer T."/>
            <person name="Collen J."/>
            <person name="Dattolo E."/>
            <person name="De Paoli E."/>
            <person name="Dittami S."/>
            <person name="Maumus F."/>
            <person name="Michel G."/>
            <person name="Kersting A."/>
            <person name="Lauritano C."/>
            <person name="Lohaus R."/>
            <person name="Toepel M."/>
            <person name="Tonon T."/>
            <person name="Vanneste K."/>
            <person name="Amirebrahimi M."/>
            <person name="Brakel J."/>
            <person name="Bostroem C."/>
            <person name="Chovatia M."/>
            <person name="Grimwood J."/>
            <person name="Jenkins J.W."/>
            <person name="Jueterbock A."/>
            <person name="Mraz A."/>
            <person name="Stam W.T."/>
            <person name="Tice H."/>
            <person name="Bornberg-Bauer E."/>
            <person name="Green P.J."/>
            <person name="Pearson G.A."/>
            <person name="Procaccini G."/>
            <person name="Duarte C.M."/>
            <person name="Schmutz J."/>
            <person name="Reusch T.B.H."/>
            <person name="Van de Peer Y."/>
        </authorList>
    </citation>
    <scope>NUCLEOTIDE SEQUENCE [LARGE SCALE GENOMIC DNA]</scope>
    <source>
        <strain evidence="5">cv. Finnish</strain>
    </source>
</reference>
<feature type="compositionally biased region" description="Basic residues" evidence="2">
    <location>
        <begin position="49"/>
        <end position="60"/>
    </location>
</feature>
<feature type="region of interest" description="Disordered" evidence="2">
    <location>
        <begin position="47"/>
        <end position="79"/>
    </location>
</feature>
<feature type="region of interest" description="Disordered" evidence="2">
    <location>
        <begin position="381"/>
        <end position="448"/>
    </location>
</feature>
<dbReference type="EMBL" id="LFYR01001032">
    <property type="protein sequence ID" value="KMZ65426.1"/>
    <property type="molecule type" value="Genomic_DNA"/>
</dbReference>